<evidence type="ECO:0000313" key="2">
    <source>
        <dbReference type="Proteomes" id="UP000001075"/>
    </source>
</evidence>
<protein>
    <submittedName>
        <fullName evidence="1">Uncharacterized protein</fullName>
    </submittedName>
</protein>
<evidence type="ECO:0000313" key="1">
    <source>
        <dbReference type="EMBL" id="EGW12256.1"/>
    </source>
</evidence>
<gene>
    <name evidence="1" type="ORF">I79_023854</name>
</gene>
<organism evidence="1 2">
    <name type="scientific">Cricetulus griseus</name>
    <name type="common">Chinese hamster</name>
    <name type="synonym">Cricetulus barabensis griseus</name>
    <dbReference type="NCBI Taxonomy" id="10029"/>
    <lineage>
        <taxon>Eukaryota</taxon>
        <taxon>Metazoa</taxon>
        <taxon>Chordata</taxon>
        <taxon>Craniata</taxon>
        <taxon>Vertebrata</taxon>
        <taxon>Euteleostomi</taxon>
        <taxon>Mammalia</taxon>
        <taxon>Eutheria</taxon>
        <taxon>Euarchontoglires</taxon>
        <taxon>Glires</taxon>
        <taxon>Rodentia</taxon>
        <taxon>Myomorpha</taxon>
        <taxon>Muroidea</taxon>
        <taxon>Cricetidae</taxon>
        <taxon>Cricetinae</taxon>
        <taxon>Cricetulus</taxon>
    </lineage>
</organism>
<sequence length="59" mass="6205">MGIPDVLRKGSIARGRKGLRASTQEVQASWVVAAHAFNPSTVEAEAGGSLNLKPAWSTE</sequence>
<dbReference type="EMBL" id="JH003177">
    <property type="protein sequence ID" value="EGW12256.1"/>
    <property type="molecule type" value="Genomic_DNA"/>
</dbReference>
<proteinExistence type="predicted"/>
<reference evidence="2" key="1">
    <citation type="journal article" date="2011" name="Nat. Biotechnol.">
        <title>The genomic sequence of the Chinese hamster ovary (CHO)-K1 cell line.</title>
        <authorList>
            <person name="Xu X."/>
            <person name="Nagarajan H."/>
            <person name="Lewis N.E."/>
            <person name="Pan S."/>
            <person name="Cai Z."/>
            <person name="Liu X."/>
            <person name="Chen W."/>
            <person name="Xie M."/>
            <person name="Wang W."/>
            <person name="Hammond S."/>
            <person name="Andersen M.R."/>
            <person name="Neff N."/>
            <person name="Passarelli B."/>
            <person name="Koh W."/>
            <person name="Fan H.C."/>
            <person name="Wang J."/>
            <person name="Gui Y."/>
            <person name="Lee K.H."/>
            <person name="Betenbaugh M.J."/>
            <person name="Quake S.R."/>
            <person name="Famili I."/>
            <person name="Palsson B.O."/>
            <person name="Wang J."/>
        </authorList>
    </citation>
    <scope>NUCLEOTIDE SEQUENCE [LARGE SCALE GENOMIC DNA]</scope>
    <source>
        <strain evidence="2">CHO K1 cell line</strain>
    </source>
</reference>
<accession>G3IJ24</accession>
<name>G3IJ24_CRIGR</name>
<dbReference type="InParanoid" id="G3IJ24"/>
<dbReference type="AlphaFoldDB" id="G3IJ24"/>
<dbReference type="Proteomes" id="UP000001075">
    <property type="component" value="Unassembled WGS sequence"/>
</dbReference>